<evidence type="ECO:0000313" key="2">
    <source>
        <dbReference type="EMBL" id="PCK19793.1"/>
    </source>
</evidence>
<gene>
    <name evidence="2" type="ORF">CEY02_17335</name>
</gene>
<name>A0A2A5IRD7_BACPU</name>
<dbReference type="EMBL" id="NKHG01000112">
    <property type="protein sequence ID" value="PCK19793.1"/>
    <property type="molecule type" value="Genomic_DNA"/>
</dbReference>
<dbReference type="InterPro" id="IPR031681">
    <property type="entry name" value="YwqH-like"/>
</dbReference>
<dbReference type="Gene3D" id="1.20.5.2280">
    <property type="match status" value="1"/>
</dbReference>
<dbReference type="Pfam" id="PF16888">
    <property type="entry name" value="YwqH-like"/>
    <property type="match status" value="1"/>
</dbReference>
<reference evidence="2 3" key="1">
    <citation type="submission" date="2017-06" db="EMBL/GenBank/DDBJ databases">
        <title>Draft Genome Sequence of Bacillus sp Strain 36R Isolated from saline sediment at Atanasia, Sonora, Mexico.</title>
        <authorList>
            <person name="Sanchez Diaz R."/>
            <person name="Quiroz Macias M.E."/>
            <person name="Ibarra Gamez J.C."/>
            <person name="Enciso Ibarra J."/>
            <person name="Gomez Gil B."/>
            <person name="Galaviz Silva L."/>
        </authorList>
    </citation>
    <scope>NUCLEOTIDE SEQUENCE [LARGE SCALE GENOMIC DNA]</scope>
    <source>
        <strain evidence="2 3">36R_ATNSAL</strain>
    </source>
</reference>
<evidence type="ECO:0000256" key="1">
    <source>
        <dbReference type="SAM" id="Coils"/>
    </source>
</evidence>
<organism evidence="2 3">
    <name type="scientific">Bacillus pumilus</name>
    <name type="common">Bacillus mesentericus</name>
    <dbReference type="NCBI Taxonomy" id="1408"/>
    <lineage>
        <taxon>Bacteria</taxon>
        <taxon>Bacillati</taxon>
        <taxon>Bacillota</taxon>
        <taxon>Bacilli</taxon>
        <taxon>Bacillales</taxon>
        <taxon>Bacillaceae</taxon>
        <taxon>Bacillus</taxon>
    </lineage>
</organism>
<proteinExistence type="predicted"/>
<feature type="coiled-coil region" evidence="1">
    <location>
        <begin position="90"/>
        <end position="124"/>
    </location>
</feature>
<evidence type="ECO:0000313" key="3">
    <source>
        <dbReference type="Proteomes" id="UP000228754"/>
    </source>
</evidence>
<dbReference type="Proteomes" id="UP000228754">
    <property type="component" value="Unassembled WGS sequence"/>
</dbReference>
<accession>A0A2A5IRD7</accession>
<comment type="caution">
    <text evidence="2">The sequence shown here is derived from an EMBL/GenBank/DDBJ whole genome shotgun (WGS) entry which is preliminary data.</text>
</comment>
<keyword evidence="1" id="KW-0175">Coiled coil</keyword>
<dbReference type="AlphaFoldDB" id="A0A2A5IRD7"/>
<dbReference type="OrthoDB" id="2454201at2"/>
<protein>
    <submittedName>
        <fullName evidence="2">DUF5082 domain-containing protein</fullName>
    </submittedName>
</protein>
<sequence>MSGAMIGYTTALYSLKADISIKKEQITELNMCRKEVKKAKASLSDASRKITHPDLTSHTWFGSLADTFNGLRKEMTSASQKMNTQLTNLMNRIDEKISDLTSDIHSLEREINSVERKIEKQKQKQLEEKRGK</sequence>